<dbReference type="OrthoDB" id="432685at2759"/>
<comment type="cofactor">
    <cofactor evidence="1 14 15">
        <name>FAD</name>
        <dbReference type="ChEBI" id="CHEBI:57692"/>
    </cofactor>
</comment>
<dbReference type="FunFam" id="3.40.50.80:FF:000019">
    <property type="entry name" value="NADH-cytochrome b5 reductase"/>
    <property type="match status" value="1"/>
</dbReference>
<dbReference type="InterPro" id="IPR017927">
    <property type="entry name" value="FAD-bd_FR_type"/>
</dbReference>
<keyword evidence="5 14" id="KW-0285">Flavoprotein</keyword>
<evidence type="ECO:0000256" key="11">
    <source>
        <dbReference type="ARBA" id="ARBA00023027"/>
    </source>
</evidence>
<keyword evidence="11 15" id="KW-0520">NAD</keyword>
<keyword evidence="18" id="KW-1185">Reference proteome</keyword>
<evidence type="ECO:0000256" key="6">
    <source>
        <dbReference type="ARBA" id="ARBA00022692"/>
    </source>
</evidence>
<keyword evidence="6" id="KW-0812">Transmembrane</keyword>
<dbReference type="EMBL" id="AAYY01000001">
    <property type="protein sequence ID" value="EDP45566.1"/>
    <property type="molecule type" value="Genomic_DNA"/>
</dbReference>
<evidence type="ECO:0000259" key="16">
    <source>
        <dbReference type="PROSITE" id="PS51384"/>
    </source>
</evidence>
<dbReference type="CDD" id="cd06183">
    <property type="entry name" value="cyt_b5_reduct_like"/>
    <property type="match status" value="1"/>
</dbReference>
<feature type="binding site" evidence="14">
    <location>
        <position position="71"/>
    </location>
    <ligand>
        <name>FAD</name>
        <dbReference type="ChEBI" id="CHEBI:57692"/>
    </ligand>
</feature>
<dbReference type="Gene3D" id="3.40.50.80">
    <property type="entry name" value="Nucleotide-binding domain of ferredoxin-NADP reductase (FNR) module"/>
    <property type="match status" value="1"/>
</dbReference>
<feature type="binding site" evidence="14">
    <location>
        <position position="63"/>
    </location>
    <ligand>
        <name>FAD</name>
        <dbReference type="ChEBI" id="CHEBI:57692"/>
    </ligand>
</feature>
<evidence type="ECO:0000256" key="1">
    <source>
        <dbReference type="ARBA" id="ARBA00001974"/>
    </source>
</evidence>
<dbReference type="PANTHER" id="PTHR19370:SF184">
    <property type="entry name" value="NADH-CYTOCHROME B5 REDUCTASE-LIKE"/>
    <property type="match status" value="1"/>
</dbReference>
<accession>A8PQZ9</accession>
<proteinExistence type="inferred from homology"/>
<dbReference type="AlphaFoldDB" id="A8PQZ9"/>
<dbReference type="SUPFAM" id="SSF52343">
    <property type="entry name" value="Ferredoxin reductase-like, C-terminal NADP-linked domain"/>
    <property type="match status" value="1"/>
</dbReference>
<dbReference type="Pfam" id="PF00970">
    <property type="entry name" value="FAD_binding_6"/>
    <property type="match status" value="1"/>
</dbReference>
<organism evidence="17 18">
    <name type="scientific">Malassezia globosa (strain ATCC MYA-4612 / CBS 7966)</name>
    <name type="common">Dandruff-associated fungus</name>
    <dbReference type="NCBI Taxonomy" id="425265"/>
    <lineage>
        <taxon>Eukaryota</taxon>
        <taxon>Fungi</taxon>
        <taxon>Dikarya</taxon>
        <taxon>Basidiomycota</taxon>
        <taxon>Ustilaginomycotina</taxon>
        <taxon>Malasseziomycetes</taxon>
        <taxon>Malasseziales</taxon>
        <taxon>Malasseziaceae</taxon>
        <taxon>Malassezia</taxon>
    </lineage>
</organism>
<comment type="similarity">
    <text evidence="4 15">Belongs to the flavoprotein pyridine nucleotide cytochrome reductase family.</text>
</comment>
<comment type="catalytic activity">
    <reaction evidence="13">
        <text>2 Fe(3+)-[Dph3] + NADH = 2 Fe(2+)-[Dph3] + NAD(+) + H(+)</text>
        <dbReference type="Rhea" id="RHEA:71231"/>
        <dbReference type="Rhea" id="RHEA-COMP:18002"/>
        <dbReference type="Rhea" id="RHEA-COMP:18003"/>
        <dbReference type="ChEBI" id="CHEBI:15378"/>
        <dbReference type="ChEBI" id="CHEBI:29033"/>
        <dbReference type="ChEBI" id="CHEBI:29034"/>
        <dbReference type="ChEBI" id="CHEBI:57540"/>
        <dbReference type="ChEBI" id="CHEBI:57945"/>
        <dbReference type="ChEBI" id="CHEBI:83228"/>
    </reaction>
    <physiologicalReaction direction="left-to-right" evidence="13">
        <dbReference type="Rhea" id="RHEA:71232"/>
    </physiologicalReaction>
</comment>
<feature type="binding site" evidence="14">
    <location>
        <position position="44"/>
    </location>
    <ligand>
        <name>FAD</name>
        <dbReference type="ChEBI" id="CHEBI:57692"/>
    </ligand>
</feature>
<evidence type="ECO:0000256" key="10">
    <source>
        <dbReference type="ARBA" id="ARBA00023002"/>
    </source>
</evidence>
<dbReference type="KEGG" id="mgl:MGL_0555"/>
<dbReference type="SUPFAM" id="SSF63380">
    <property type="entry name" value="Riboflavin synthase domain-like"/>
    <property type="match status" value="1"/>
</dbReference>
<dbReference type="InterPro" id="IPR001709">
    <property type="entry name" value="Flavoprot_Pyr_Nucl_cyt_Rdtase"/>
</dbReference>
<dbReference type="GO" id="GO:0005741">
    <property type="term" value="C:mitochondrial outer membrane"/>
    <property type="evidence" value="ECO:0007669"/>
    <property type="project" value="UniProtKB-SubCell"/>
</dbReference>
<dbReference type="GO" id="GO:0090524">
    <property type="term" value="F:cytochrome-b5 reductase activity, acting on NADH"/>
    <property type="evidence" value="ECO:0007669"/>
    <property type="project" value="UniProtKB-EC"/>
</dbReference>
<dbReference type="PANTHER" id="PTHR19370">
    <property type="entry name" value="NADH-CYTOCHROME B5 REDUCTASE"/>
    <property type="match status" value="1"/>
</dbReference>
<dbReference type="FunCoup" id="A8PQZ9">
    <property type="interactions" value="124"/>
</dbReference>
<dbReference type="InterPro" id="IPR001433">
    <property type="entry name" value="OxRdtase_FAD/NAD-bd"/>
</dbReference>
<evidence type="ECO:0000256" key="4">
    <source>
        <dbReference type="ARBA" id="ARBA00006105"/>
    </source>
</evidence>
<evidence type="ECO:0000256" key="9">
    <source>
        <dbReference type="ARBA" id="ARBA00022989"/>
    </source>
</evidence>
<keyword evidence="9" id="KW-1133">Transmembrane helix</keyword>
<dbReference type="PROSITE" id="PS51384">
    <property type="entry name" value="FAD_FR"/>
    <property type="match status" value="1"/>
</dbReference>
<evidence type="ECO:0000256" key="13">
    <source>
        <dbReference type="ARBA" id="ARBA00049138"/>
    </source>
</evidence>
<dbReference type="InterPro" id="IPR008333">
    <property type="entry name" value="Cbr1-like_FAD-bd_dom"/>
</dbReference>
<feature type="binding site" evidence="14">
    <location>
        <position position="46"/>
    </location>
    <ligand>
        <name>FAD</name>
        <dbReference type="ChEBI" id="CHEBI:57692"/>
    </ligand>
</feature>
<evidence type="ECO:0000256" key="3">
    <source>
        <dbReference type="ARBA" id="ARBA00005156"/>
    </source>
</evidence>
<feature type="domain" description="FAD-binding FR-type" evidence="16">
    <location>
        <begin position="1"/>
        <end position="95"/>
    </location>
</feature>
<keyword evidence="7" id="KW-1000">Mitochondrion outer membrane</keyword>
<reference evidence="17 18" key="1">
    <citation type="journal article" date="2007" name="Proc. Natl. Acad. Sci. U.S.A.">
        <title>Dandruff-associated Malassezia genomes reveal convergent and divergent virulence traits shared with plant and human fungal pathogens.</title>
        <authorList>
            <person name="Xu J."/>
            <person name="Saunders C.W."/>
            <person name="Hu P."/>
            <person name="Grant R.A."/>
            <person name="Boekhout T."/>
            <person name="Kuramae E.E."/>
            <person name="Kronstad J.W."/>
            <person name="Deangelis Y.M."/>
            <person name="Reeder N.L."/>
            <person name="Johnstone K.R."/>
            <person name="Leland M."/>
            <person name="Fieno A.M."/>
            <person name="Begley W.M."/>
            <person name="Sun Y."/>
            <person name="Lacey M.P."/>
            <person name="Chaudhary T."/>
            <person name="Keough T."/>
            <person name="Chu L."/>
            <person name="Sears R."/>
            <person name="Yuan B."/>
            <person name="Dawson T.L.Jr."/>
        </authorList>
    </citation>
    <scope>NUCLEOTIDE SEQUENCE [LARGE SCALE GENOMIC DNA]</scope>
    <source>
        <strain evidence="18">ATCC MYA-4612 / CBS 7966</strain>
    </source>
</reference>
<keyword evidence="8 14" id="KW-0274">FAD</keyword>
<dbReference type="Proteomes" id="UP000008837">
    <property type="component" value="Unassembled WGS sequence"/>
</dbReference>
<keyword evidence="7" id="KW-0496">Mitochondrion</keyword>
<comment type="catalytic activity">
    <reaction evidence="15">
        <text>2 Fe(III)-[cytochrome b5] + NADH = 2 Fe(II)-[cytochrome b5] + NAD(+) + H(+)</text>
        <dbReference type="Rhea" id="RHEA:46680"/>
        <dbReference type="Rhea" id="RHEA-COMP:10438"/>
        <dbReference type="Rhea" id="RHEA-COMP:10439"/>
        <dbReference type="ChEBI" id="CHEBI:15378"/>
        <dbReference type="ChEBI" id="CHEBI:29033"/>
        <dbReference type="ChEBI" id="CHEBI:29034"/>
        <dbReference type="ChEBI" id="CHEBI:57540"/>
        <dbReference type="ChEBI" id="CHEBI:57945"/>
        <dbReference type="EC" id="1.6.2.2"/>
    </reaction>
</comment>
<comment type="pathway">
    <text evidence="3">Protein modification; peptidyl-diphthamide biosynthesis.</text>
</comment>
<keyword evidence="12" id="KW-0472">Membrane</keyword>
<evidence type="ECO:0000256" key="2">
    <source>
        <dbReference type="ARBA" id="ARBA00004294"/>
    </source>
</evidence>
<feature type="binding site" evidence="14">
    <location>
        <position position="61"/>
    </location>
    <ligand>
        <name>FAD</name>
        <dbReference type="ChEBI" id="CHEBI:57692"/>
    </ligand>
</feature>
<keyword evidence="10 15" id="KW-0560">Oxidoreductase</keyword>
<evidence type="ECO:0000256" key="14">
    <source>
        <dbReference type="PIRSR" id="PIRSR601834-1"/>
    </source>
</evidence>
<evidence type="ECO:0000256" key="12">
    <source>
        <dbReference type="ARBA" id="ARBA00023136"/>
    </source>
</evidence>
<evidence type="ECO:0000256" key="5">
    <source>
        <dbReference type="ARBA" id="ARBA00022630"/>
    </source>
</evidence>
<dbReference type="PRINTS" id="PR00371">
    <property type="entry name" value="FPNCR"/>
</dbReference>
<dbReference type="GeneID" id="5857086"/>
<feature type="binding site" evidence="14">
    <location>
        <position position="112"/>
    </location>
    <ligand>
        <name>FAD</name>
        <dbReference type="ChEBI" id="CHEBI:57692"/>
    </ligand>
</feature>
<evidence type="ECO:0000256" key="7">
    <source>
        <dbReference type="ARBA" id="ARBA00022787"/>
    </source>
</evidence>
<dbReference type="EC" id="1.6.2.2" evidence="15"/>
<dbReference type="STRING" id="425265.A8PQZ9"/>
<dbReference type="OMA" id="LDMKGPF"/>
<name>A8PQZ9_MALGO</name>
<evidence type="ECO:0000313" key="18">
    <source>
        <dbReference type="Proteomes" id="UP000008837"/>
    </source>
</evidence>
<dbReference type="Pfam" id="PF00175">
    <property type="entry name" value="NAD_binding_1"/>
    <property type="match status" value="1"/>
</dbReference>
<dbReference type="InterPro" id="IPR039261">
    <property type="entry name" value="FNR_nucleotide-bd"/>
</dbReference>
<comment type="caution">
    <text evidence="17">The sequence shown here is derived from an EMBL/GenBank/DDBJ whole genome shotgun (WGS) entry which is preliminary data.</text>
</comment>
<dbReference type="Gene3D" id="2.40.30.10">
    <property type="entry name" value="Translation factors"/>
    <property type="match status" value="1"/>
</dbReference>
<dbReference type="PRINTS" id="PR00406">
    <property type="entry name" value="CYTB5RDTASE"/>
</dbReference>
<sequence>MPKRPSPAILTQRRYRFEIPHKFGLPVGQHVSMRAMIRGKYVMRSYTPISDNDATGYVDFLVKTYEAGNLSRVFNNLKIGDTMQMKGPKGRFKYLPNMTERIGMVAGGTGITPCLQILRSALADPTDKTEFKLIYANVSEDEILMRKELESLQRKNPLRFSVYYFLNVAPPNWQGGVGFVTKEAMADFLPAASSDCRILMCGPPPMMNVMKKHLVELNYPATGDISHGDDKVFVF</sequence>
<evidence type="ECO:0000256" key="8">
    <source>
        <dbReference type="ARBA" id="ARBA00022827"/>
    </source>
</evidence>
<protein>
    <recommendedName>
        <fullName evidence="15">NADH-cytochrome b5 reductase</fullName>
        <ecNumber evidence="15">1.6.2.2</ecNumber>
    </recommendedName>
</protein>
<dbReference type="InterPro" id="IPR001834">
    <property type="entry name" value="CBR-like"/>
</dbReference>
<dbReference type="RefSeq" id="XP_001732780.1">
    <property type="nucleotide sequence ID" value="XM_001732728.1"/>
</dbReference>
<gene>
    <name evidence="17" type="ORF">MGL_0555</name>
</gene>
<comment type="subcellular location">
    <subcellularLocation>
        <location evidence="2">Mitochondrion outer membrane</location>
    </subcellularLocation>
</comment>
<dbReference type="InterPro" id="IPR017938">
    <property type="entry name" value="Riboflavin_synthase-like_b-brl"/>
</dbReference>
<dbReference type="VEuPathDB" id="FungiDB:MGL_0555"/>
<dbReference type="InParanoid" id="A8PQZ9"/>
<evidence type="ECO:0000256" key="15">
    <source>
        <dbReference type="RuleBase" id="RU361226"/>
    </source>
</evidence>
<evidence type="ECO:0000313" key="17">
    <source>
        <dbReference type="EMBL" id="EDP45566.1"/>
    </source>
</evidence>